<feature type="domain" description="COR" evidence="4">
    <location>
        <begin position="278"/>
        <end position="415"/>
    </location>
</feature>
<dbReference type="Pfam" id="PF01048">
    <property type="entry name" value="PNP_UDP_1"/>
    <property type="match status" value="1"/>
</dbReference>
<evidence type="ECO:0000256" key="1">
    <source>
        <dbReference type="ARBA" id="ARBA00022737"/>
    </source>
</evidence>
<gene>
    <name evidence="6" type="primary">LOC102809977</name>
</gene>
<evidence type="ECO:0000259" key="3">
    <source>
        <dbReference type="Pfam" id="PF01048"/>
    </source>
</evidence>
<accession>A0ABM0MEC9</accession>
<proteinExistence type="predicted"/>
<name>A0ABM0MEC9_SACKO</name>
<dbReference type="RefSeq" id="XP_006818370.1">
    <property type="nucleotide sequence ID" value="XM_006818307.1"/>
</dbReference>
<dbReference type="InterPro" id="IPR035994">
    <property type="entry name" value="Nucleoside_phosphorylase_sf"/>
</dbReference>
<reference evidence="6" key="1">
    <citation type="submission" date="2025-08" db="UniProtKB">
        <authorList>
            <consortium name="RefSeq"/>
        </authorList>
    </citation>
    <scope>IDENTIFICATION</scope>
    <source>
        <tissue evidence="6">Testes</tissue>
    </source>
</reference>
<feature type="region of interest" description="Disordered" evidence="2">
    <location>
        <begin position="848"/>
        <end position="867"/>
    </location>
</feature>
<dbReference type="InterPro" id="IPR032171">
    <property type="entry name" value="COR-A"/>
</dbReference>
<dbReference type="Pfam" id="PF16095">
    <property type="entry name" value="COR-A"/>
    <property type="match status" value="1"/>
</dbReference>
<feature type="compositionally biased region" description="Basic and acidic residues" evidence="2">
    <location>
        <begin position="852"/>
        <end position="867"/>
    </location>
</feature>
<keyword evidence="1" id="KW-0677">Repeat</keyword>
<dbReference type="Gene3D" id="3.40.50.1580">
    <property type="entry name" value="Nucleoside phosphorylase domain"/>
    <property type="match status" value="1"/>
</dbReference>
<dbReference type="PANTHER" id="PTHR47705">
    <property type="entry name" value="AGAP000321-PA"/>
    <property type="match status" value="1"/>
</dbReference>
<evidence type="ECO:0000313" key="5">
    <source>
        <dbReference type="Proteomes" id="UP000694865"/>
    </source>
</evidence>
<feature type="domain" description="Nucleoside phosphorylase" evidence="3">
    <location>
        <begin position="649"/>
        <end position="934"/>
    </location>
</feature>
<dbReference type="SUPFAM" id="SSF52540">
    <property type="entry name" value="P-loop containing nucleoside triphosphate hydrolases"/>
    <property type="match status" value="1"/>
</dbReference>
<evidence type="ECO:0000259" key="4">
    <source>
        <dbReference type="Pfam" id="PF16095"/>
    </source>
</evidence>
<dbReference type="GeneID" id="102809977"/>
<keyword evidence="5" id="KW-1185">Reference proteome</keyword>
<protein>
    <submittedName>
        <fullName evidence="6">Uncharacterized protein LOC102809977</fullName>
    </submittedName>
</protein>
<dbReference type="InterPro" id="IPR000845">
    <property type="entry name" value="Nucleoside_phosphorylase_d"/>
</dbReference>
<organism evidence="5 6">
    <name type="scientific">Saccoglossus kowalevskii</name>
    <name type="common">Acorn worm</name>
    <dbReference type="NCBI Taxonomy" id="10224"/>
    <lineage>
        <taxon>Eukaryota</taxon>
        <taxon>Metazoa</taxon>
        <taxon>Hemichordata</taxon>
        <taxon>Enteropneusta</taxon>
        <taxon>Harrimaniidae</taxon>
        <taxon>Saccoglossus</taxon>
    </lineage>
</organism>
<dbReference type="InterPro" id="IPR027417">
    <property type="entry name" value="P-loop_NTPase"/>
</dbReference>
<dbReference type="Gene3D" id="3.40.50.300">
    <property type="entry name" value="P-loop containing nucleotide triphosphate hydrolases"/>
    <property type="match status" value="1"/>
</dbReference>
<dbReference type="SUPFAM" id="SSF53167">
    <property type="entry name" value="Purine and uridine phosphorylases"/>
    <property type="match status" value="1"/>
</dbReference>
<dbReference type="Proteomes" id="UP000694865">
    <property type="component" value="Unplaced"/>
</dbReference>
<evidence type="ECO:0000313" key="6">
    <source>
        <dbReference type="RefSeq" id="XP_006818370.1"/>
    </source>
</evidence>
<sequence length="950" mass="107721">MCVGPYYTGKSSTIRTLFGEPFVKEYKSTDGIKTYGLDIFSWIKRDNNEYFCHMSEDEIKKLLGDIIPLVECDGYAKTSEANVITELQLGSERLDDTLQRIDRKRPGNYSTFSLWDFAGQRIYQISHQIFLVKKGLYIIVVDISKSLNDTIHYSEDLKSFTEDKVKDDVSLWVNSIYYHSIPEPDIMKSDTIVSGGSKFIIVCTKKDLVDDKQVVKQRMSEIKDHIRKCTPKPFREMYAGMFAITNKGGVEADEEVPKLKNKILELSTVFKDKQPCAQVRLELALRQMKKRALPISEVYSKGKELGLDEETVDKALRYYHSIREMIHFHEDDVLKNVVIIDPPWLIDLLRIVVTQMPNYRERFDLSAELELHCSKLVEQGLLYEEMVDIILVQENRMEDKDVLLRMYEKFNIICRHCTMDSGKAVYYMPCMLNEGTLDPLKSKYESVIPLYYHFGDNFLPDSVFHQLVVKCLNSWNDATLFQNAARINIPEFSMILDLWKEGCDIGMKVCHTGEHHHSLLRVKETIGNHLRQIIKSQYSRLSYKECIKCSCGQHDGTKTMKWSLDLDDGCVATTKTVCSKTHPIDMPTQWISNDQAIGETQFGLITESNEHSSEAAATDSISTQVSEIGEKQCGSPFKRFKLDSFQPAIGIVVADEYEYQSIKLMFDAPPVEYNGKTNPNDPNYYQVGLVGGKKAVVTQLPVGMGGEDSAAVTVTHLCNAFSAIQLIFMVGVAGGVPNYQYNEASARKTTEYTRPHVRKGDVIVSYPIKDGGPAFVHYDYGEIISVLATCNVRQNIQRKQHIGLHPKALNAAREFARNSNVLGEQIGATINKMDEVQKVGFQRPADEEDVLPEGHNHPAEPHLRHPGEPKVHFGIMASANSAMRNTEVRDYLAVAENVIGFEMENRGVATAARISSKGCMFVRGVCDYSDEHKNGRWNRYAALIAKIKFN</sequence>
<dbReference type="PANTHER" id="PTHR47705:SF1">
    <property type="entry name" value="PNP_UDP_1 DOMAIN-CONTAINING PROTEIN"/>
    <property type="match status" value="1"/>
</dbReference>
<evidence type="ECO:0000256" key="2">
    <source>
        <dbReference type="SAM" id="MobiDB-lite"/>
    </source>
</evidence>
<dbReference type="Pfam" id="PF08477">
    <property type="entry name" value="Roc"/>
    <property type="match status" value="1"/>
</dbReference>